<keyword evidence="4" id="KW-1185">Reference proteome</keyword>
<organism evidence="3 4">
    <name type="scientific">Ignelater luminosus</name>
    <name type="common">Cucubano</name>
    <name type="synonym">Pyrophorus luminosus</name>
    <dbReference type="NCBI Taxonomy" id="2038154"/>
    <lineage>
        <taxon>Eukaryota</taxon>
        <taxon>Metazoa</taxon>
        <taxon>Ecdysozoa</taxon>
        <taxon>Arthropoda</taxon>
        <taxon>Hexapoda</taxon>
        <taxon>Insecta</taxon>
        <taxon>Pterygota</taxon>
        <taxon>Neoptera</taxon>
        <taxon>Endopterygota</taxon>
        <taxon>Coleoptera</taxon>
        <taxon>Polyphaga</taxon>
        <taxon>Elateriformia</taxon>
        <taxon>Elateroidea</taxon>
        <taxon>Elateridae</taxon>
        <taxon>Agrypninae</taxon>
        <taxon>Pyrophorini</taxon>
        <taxon>Ignelater</taxon>
    </lineage>
</organism>
<dbReference type="AlphaFoldDB" id="A0A8K0CKN8"/>
<reference evidence="3" key="1">
    <citation type="submission" date="2019-08" db="EMBL/GenBank/DDBJ databases">
        <title>The genome of the North American firefly Photinus pyralis.</title>
        <authorList>
            <consortium name="Photinus pyralis genome working group"/>
            <person name="Fallon T.R."/>
            <person name="Sander Lower S.E."/>
            <person name="Weng J.-K."/>
        </authorList>
    </citation>
    <scope>NUCLEOTIDE SEQUENCE</scope>
    <source>
        <strain evidence="3">TRF0915ILg1</strain>
        <tissue evidence="3">Whole body</tissue>
    </source>
</reference>
<sequence length="151" mass="16405">MKTLIILTSVIAIAIAQRPGYLGSGPIGYPGLASRFQTESTSTAPSAAPENVNNRLGETDGTTQRIPVDARGDVDLVNRLNQWPRENRPFWILNAEHIERQRNPQGQTIQGGVIAPQNIPTRGSFNEFGNAGQTQTIRPLQSRGSFAGSLR</sequence>
<feature type="signal peptide" evidence="2">
    <location>
        <begin position="1"/>
        <end position="16"/>
    </location>
</feature>
<gene>
    <name evidence="3" type="ORF">ILUMI_20446</name>
</gene>
<proteinExistence type="predicted"/>
<evidence type="ECO:0000313" key="4">
    <source>
        <dbReference type="Proteomes" id="UP000801492"/>
    </source>
</evidence>
<evidence type="ECO:0000256" key="1">
    <source>
        <dbReference type="SAM" id="MobiDB-lite"/>
    </source>
</evidence>
<keyword evidence="2" id="KW-0732">Signal</keyword>
<dbReference type="EMBL" id="VTPC01089728">
    <property type="protein sequence ID" value="KAF2885742.1"/>
    <property type="molecule type" value="Genomic_DNA"/>
</dbReference>
<protein>
    <submittedName>
        <fullName evidence="3">Uncharacterized protein</fullName>
    </submittedName>
</protein>
<accession>A0A8K0CKN8</accession>
<feature type="region of interest" description="Disordered" evidence="1">
    <location>
        <begin position="38"/>
        <end position="64"/>
    </location>
</feature>
<evidence type="ECO:0000256" key="2">
    <source>
        <dbReference type="SAM" id="SignalP"/>
    </source>
</evidence>
<comment type="caution">
    <text evidence="3">The sequence shown here is derived from an EMBL/GenBank/DDBJ whole genome shotgun (WGS) entry which is preliminary data.</text>
</comment>
<dbReference type="Proteomes" id="UP000801492">
    <property type="component" value="Unassembled WGS sequence"/>
</dbReference>
<name>A0A8K0CKN8_IGNLU</name>
<feature type="chain" id="PRO_5035427856" evidence="2">
    <location>
        <begin position="17"/>
        <end position="151"/>
    </location>
</feature>
<dbReference type="OrthoDB" id="6612236at2759"/>
<evidence type="ECO:0000313" key="3">
    <source>
        <dbReference type="EMBL" id="KAF2885742.1"/>
    </source>
</evidence>